<keyword evidence="1" id="KW-0472">Membrane</keyword>
<dbReference type="Proteomes" id="UP000275078">
    <property type="component" value="Unassembled WGS sequence"/>
</dbReference>
<organism evidence="2 3">
    <name type="scientific">Ascobolus immersus RN42</name>
    <dbReference type="NCBI Taxonomy" id="1160509"/>
    <lineage>
        <taxon>Eukaryota</taxon>
        <taxon>Fungi</taxon>
        <taxon>Dikarya</taxon>
        <taxon>Ascomycota</taxon>
        <taxon>Pezizomycotina</taxon>
        <taxon>Pezizomycetes</taxon>
        <taxon>Pezizales</taxon>
        <taxon>Ascobolaceae</taxon>
        <taxon>Ascobolus</taxon>
    </lineage>
</organism>
<evidence type="ECO:0000313" key="3">
    <source>
        <dbReference type="Proteomes" id="UP000275078"/>
    </source>
</evidence>
<dbReference type="AlphaFoldDB" id="A0A3N4I8K2"/>
<dbReference type="EMBL" id="ML119671">
    <property type="protein sequence ID" value="RPA82413.1"/>
    <property type="molecule type" value="Genomic_DNA"/>
</dbReference>
<keyword evidence="3" id="KW-1185">Reference proteome</keyword>
<keyword evidence="1" id="KW-0812">Transmembrane</keyword>
<reference evidence="2 3" key="1">
    <citation type="journal article" date="2018" name="Nat. Ecol. Evol.">
        <title>Pezizomycetes genomes reveal the molecular basis of ectomycorrhizal truffle lifestyle.</title>
        <authorList>
            <person name="Murat C."/>
            <person name="Payen T."/>
            <person name="Noel B."/>
            <person name="Kuo A."/>
            <person name="Morin E."/>
            <person name="Chen J."/>
            <person name="Kohler A."/>
            <person name="Krizsan K."/>
            <person name="Balestrini R."/>
            <person name="Da Silva C."/>
            <person name="Montanini B."/>
            <person name="Hainaut M."/>
            <person name="Levati E."/>
            <person name="Barry K.W."/>
            <person name="Belfiori B."/>
            <person name="Cichocki N."/>
            <person name="Clum A."/>
            <person name="Dockter R.B."/>
            <person name="Fauchery L."/>
            <person name="Guy J."/>
            <person name="Iotti M."/>
            <person name="Le Tacon F."/>
            <person name="Lindquist E.A."/>
            <person name="Lipzen A."/>
            <person name="Malagnac F."/>
            <person name="Mello A."/>
            <person name="Molinier V."/>
            <person name="Miyauchi S."/>
            <person name="Poulain J."/>
            <person name="Riccioni C."/>
            <person name="Rubini A."/>
            <person name="Sitrit Y."/>
            <person name="Splivallo R."/>
            <person name="Traeger S."/>
            <person name="Wang M."/>
            <person name="Zifcakova L."/>
            <person name="Wipf D."/>
            <person name="Zambonelli A."/>
            <person name="Paolocci F."/>
            <person name="Nowrousian M."/>
            <person name="Ottonello S."/>
            <person name="Baldrian P."/>
            <person name="Spatafora J.W."/>
            <person name="Henrissat B."/>
            <person name="Nagy L.G."/>
            <person name="Aury J.M."/>
            <person name="Wincker P."/>
            <person name="Grigoriev I.V."/>
            <person name="Bonfante P."/>
            <person name="Martin F.M."/>
        </authorList>
    </citation>
    <scope>NUCLEOTIDE SEQUENCE [LARGE SCALE GENOMIC DNA]</scope>
    <source>
        <strain evidence="2 3">RN42</strain>
    </source>
</reference>
<accession>A0A3N4I8K2</accession>
<gene>
    <name evidence="2" type="ORF">BJ508DRAFT_88436</name>
</gene>
<feature type="transmembrane region" description="Helical" evidence="1">
    <location>
        <begin position="21"/>
        <end position="41"/>
    </location>
</feature>
<name>A0A3N4I8K2_ASCIM</name>
<sequence>MYSKHTRALCSIIGRDHKWMGTMLIWLLGGWYSGTAVRGYLDIETTFTRRWMYSVVLEY</sequence>
<proteinExistence type="predicted"/>
<protein>
    <submittedName>
        <fullName evidence="2">Uncharacterized protein</fullName>
    </submittedName>
</protein>
<keyword evidence="1" id="KW-1133">Transmembrane helix</keyword>
<evidence type="ECO:0000256" key="1">
    <source>
        <dbReference type="SAM" id="Phobius"/>
    </source>
</evidence>
<evidence type="ECO:0000313" key="2">
    <source>
        <dbReference type="EMBL" id="RPA82413.1"/>
    </source>
</evidence>